<evidence type="ECO:0000256" key="2">
    <source>
        <dbReference type="SAM" id="Phobius"/>
    </source>
</evidence>
<dbReference type="Gene3D" id="3.40.50.12780">
    <property type="entry name" value="N-terminal domain of ligase-like"/>
    <property type="match status" value="1"/>
</dbReference>
<dbReference type="PANTHER" id="PTHR43845">
    <property type="entry name" value="BLR5969 PROTEIN"/>
    <property type="match status" value="1"/>
</dbReference>
<dbReference type="EMBL" id="CP079105">
    <property type="protein sequence ID" value="QXQ14976.1"/>
    <property type="molecule type" value="Genomic_DNA"/>
</dbReference>
<evidence type="ECO:0000313" key="3">
    <source>
        <dbReference type="EMBL" id="QXQ14976.1"/>
    </source>
</evidence>
<keyword evidence="2" id="KW-0812">Transmembrane</keyword>
<dbReference type="InterPro" id="IPR042099">
    <property type="entry name" value="ANL_N_sf"/>
</dbReference>
<dbReference type="Proteomes" id="UP000887023">
    <property type="component" value="Chromosome"/>
</dbReference>
<dbReference type="PANTHER" id="PTHR43845:SF1">
    <property type="entry name" value="BLR5969 PROTEIN"/>
    <property type="match status" value="1"/>
</dbReference>
<keyword evidence="2" id="KW-0472">Membrane</keyword>
<feature type="region of interest" description="Disordered" evidence="1">
    <location>
        <begin position="459"/>
        <end position="483"/>
    </location>
</feature>
<dbReference type="RefSeq" id="WP_066468982.1">
    <property type="nucleotide sequence ID" value="NZ_CBCRUZ010000009.1"/>
</dbReference>
<gene>
    <name evidence="3" type="ORF">KV203_06325</name>
</gene>
<accession>A0ABX8SCC9</accession>
<keyword evidence="2" id="KW-1133">Transmembrane helix</keyword>
<evidence type="ECO:0000256" key="1">
    <source>
        <dbReference type="SAM" id="MobiDB-lite"/>
    </source>
</evidence>
<sequence>MNKKHVQPGLSAAFGRFNTAGRYPGYTAFLARHGLRAEMIVTEEDFASLPPMTKEDLLVAWPLGEQLEQQDASEPSMVVASSGSSGQPIYMLRGAGSFQTGIEVFDRLFRNVYGTTSRSTLVIVCFAFGTWVGGTYVLLALLALRARGHRITVIPPGVDLASARDALVRLGPLFEQVVIAGYPPHVREVLDQTPAEALCQDIRLLIGGEPTSEDVRDHMLGRLGHPVAPELVTAVYGASELAFVGNETRLTITVRRAARDDARLAAVVFDNGRPASGWSGVAGDEDLVQPTLVEYDPTVCFIEADEDGYLLFTVEATVPLVRYRVYDQGAVFDSDEFAAVLRAAARPDLAAQVNPDAGYLVMYGRTDVAAIFGGANIFPGQIQPALDDPVFADHVTGKFVASIVGGRLQIRVELGDGVTADDQLAVRLARAVSDKLIRTCSEYRVLRERGSVNTEPVIVLDPHGSPAFPSTPKQRRVDPDSET</sequence>
<organism evidence="3 4">
    <name type="scientific">Skermania pinensis</name>
    <dbReference type="NCBI Taxonomy" id="39122"/>
    <lineage>
        <taxon>Bacteria</taxon>
        <taxon>Bacillati</taxon>
        <taxon>Actinomycetota</taxon>
        <taxon>Actinomycetes</taxon>
        <taxon>Mycobacteriales</taxon>
        <taxon>Gordoniaceae</taxon>
        <taxon>Skermania</taxon>
    </lineage>
</organism>
<dbReference type="SUPFAM" id="SSF56801">
    <property type="entry name" value="Acetyl-CoA synthetase-like"/>
    <property type="match status" value="1"/>
</dbReference>
<evidence type="ECO:0000313" key="4">
    <source>
        <dbReference type="Proteomes" id="UP000887023"/>
    </source>
</evidence>
<protein>
    <recommendedName>
        <fullName evidence="5">Phenylacetate-CoA ligase</fullName>
    </recommendedName>
</protein>
<keyword evidence="4" id="KW-1185">Reference proteome</keyword>
<name>A0ABX8SCC9_9ACTN</name>
<proteinExistence type="predicted"/>
<evidence type="ECO:0008006" key="5">
    <source>
        <dbReference type="Google" id="ProtNLM"/>
    </source>
</evidence>
<feature type="transmembrane region" description="Helical" evidence="2">
    <location>
        <begin position="121"/>
        <end position="144"/>
    </location>
</feature>
<reference evidence="3" key="1">
    <citation type="submission" date="2021-07" db="EMBL/GenBank/DDBJ databases">
        <title>Candidatus Kaistella beijingensis sp. nov. isolated from a municipal wastewater treatment plant is involved in sludge foaming.</title>
        <authorList>
            <person name="Song Y."/>
            <person name="Liu S.-J."/>
        </authorList>
    </citation>
    <scope>NUCLEOTIDE SEQUENCE</scope>
    <source>
        <strain evidence="3">DSM 43998</strain>
    </source>
</reference>